<evidence type="ECO:0000256" key="4">
    <source>
        <dbReference type="ARBA" id="ARBA00022496"/>
    </source>
</evidence>
<accession>A0A520N2M1</accession>
<keyword evidence="7" id="KW-0406">Ion transport</keyword>
<keyword evidence="5 11" id="KW-0812">Transmembrane</keyword>
<dbReference type="InterPro" id="IPR037066">
    <property type="entry name" value="Plug_dom_sf"/>
</dbReference>
<name>A0A520N2M1_9GAMM</name>
<evidence type="ECO:0000256" key="8">
    <source>
        <dbReference type="ARBA" id="ARBA00023077"/>
    </source>
</evidence>
<proteinExistence type="inferred from homology"/>
<keyword evidence="6" id="KW-0408">Iron</keyword>
<keyword evidence="4" id="KW-0410">Iron transport</keyword>
<dbReference type="Pfam" id="PF07715">
    <property type="entry name" value="Plug"/>
    <property type="match status" value="1"/>
</dbReference>
<evidence type="ECO:0000256" key="6">
    <source>
        <dbReference type="ARBA" id="ARBA00023004"/>
    </source>
</evidence>
<protein>
    <recommendedName>
        <fullName evidence="17">TonB-dependent receptor</fullName>
    </recommendedName>
</protein>
<dbReference type="InterPro" id="IPR036942">
    <property type="entry name" value="Beta-barrel_TonB_sf"/>
</dbReference>
<evidence type="ECO:0000259" key="14">
    <source>
        <dbReference type="Pfam" id="PF07715"/>
    </source>
</evidence>
<evidence type="ECO:0000259" key="13">
    <source>
        <dbReference type="Pfam" id="PF00593"/>
    </source>
</evidence>
<reference evidence="15 16" key="1">
    <citation type="submission" date="2019-02" db="EMBL/GenBank/DDBJ databases">
        <title>Prokaryotic population dynamics and viral predation in marine succession experiment using metagenomics: the confinement effect.</title>
        <authorList>
            <person name="Haro-Moreno J.M."/>
            <person name="Rodriguez-Valera F."/>
            <person name="Lopez-Perez M."/>
        </authorList>
    </citation>
    <scope>NUCLEOTIDE SEQUENCE [LARGE SCALE GENOMIC DNA]</scope>
    <source>
        <strain evidence="15">MED-G160</strain>
    </source>
</reference>
<keyword evidence="9 11" id="KW-0472">Membrane</keyword>
<evidence type="ECO:0000256" key="2">
    <source>
        <dbReference type="ARBA" id="ARBA00022448"/>
    </source>
</evidence>
<sequence length="946" mass="103435">MQNNFKHWGIFMFNNKLTYKLFLSVLVTFSFSFIAFAQEIEEVVVTATKKEESIQDLAFSIESLSSDDLIEAQIYDLQDLQEVIPGFIADKGVASGGLYSLRGLLSRNISSASVDALSFNINGHSINSSSMTNIGFFDIERIEVKKGPVGTLNGRSGALGKIDVITARPTDELSGSIDAEFGNYDSTKYNTVINVPVSDTVKTRLAVMSFQRDGMMYNSNPAIDAPFDDRNDIAGRISIDWDIGDASLLKFTYSVNEADDNRTQQDLIYCAQDPFFGCSPFSRGVQGASADSRGEVDGLLALVAFAQPSTGITNAYPLAGSNAELGVVDLNRSPVHKSKNEFTNLEFVHDISEELQFVAKYSYGTRKFVQIDDNDMSRATVPFIGPLGPVASEVCFRDFCEYVDSARKYSMIHIDYENKNFEMNLISNYDGPVNFTVGVYNYLSKNDNETNIATGAGGMLSDVGDHAYFPTLQLFSGGQIVAGEGGAAYFQNLATWFATLQFFGPTNLLTQRALAIALDNSGKTTPRDGHGLIIDNHISIEEKSIFGEVYYDISDNTKLTLGLRYDEADVSQTQINDRFGSIFHANPFTTDALLSREQRDAPFFTSTTASPADGTAYKIALQHNLNDNSMVYASFSTAMKPGGINTGNNNQVLEEENVDNFEFGLKSILANGAVLLNTTFFSTNIDNYQVGVIVDTGSDAANASAEMQGFEGNLSAFLSENTRIDFNWLLTDAEFSEDAFIIDYLNPGAWVEGAAGGRDYGFYQAADPAGLGLYYTAVGVTASGEQVQVFKQAGFSCLVLADAQGNILFSPLTNVNCPEGQRGIAQNVKGNPLPGTPELSYSLSFNQSFTTANGSVNSKLTYRYQDQYSGDAFNTERARNQAQDFFDFLVTYVPNDGDWYFGIYAKNLEDQRYLTSPGTQSNVQGGGVVWQVNDPSIYGIQFGTSF</sequence>
<keyword evidence="2 11" id="KW-0813">Transport</keyword>
<dbReference type="GO" id="GO:0009279">
    <property type="term" value="C:cell outer membrane"/>
    <property type="evidence" value="ECO:0007669"/>
    <property type="project" value="UniProtKB-SubCell"/>
</dbReference>
<dbReference type="PANTHER" id="PTHR32552:SF81">
    <property type="entry name" value="TONB-DEPENDENT OUTER MEMBRANE RECEPTOR"/>
    <property type="match status" value="1"/>
</dbReference>
<dbReference type="SUPFAM" id="SSF56935">
    <property type="entry name" value="Porins"/>
    <property type="match status" value="1"/>
</dbReference>
<comment type="caution">
    <text evidence="15">The sequence shown here is derived from an EMBL/GenBank/DDBJ whole genome shotgun (WGS) entry which is preliminary data.</text>
</comment>
<evidence type="ECO:0008006" key="17">
    <source>
        <dbReference type="Google" id="ProtNLM"/>
    </source>
</evidence>
<dbReference type="Pfam" id="PF00593">
    <property type="entry name" value="TonB_dep_Rec_b-barrel"/>
    <property type="match status" value="1"/>
</dbReference>
<comment type="similarity">
    <text evidence="11 12">Belongs to the TonB-dependent receptor family.</text>
</comment>
<dbReference type="AlphaFoldDB" id="A0A520N2M1"/>
<dbReference type="InterPro" id="IPR039426">
    <property type="entry name" value="TonB-dep_rcpt-like"/>
</dbReference>
<evidence type="ECO:0000256" key="5">
    <source>
        <dbReference type="ARBA" id="ARBA00022692"/>
    </source>
</evidence>
<evidence type="ECO:0000313" key="16">
    <source>
        <dbReference type="Proteomes" id="UP000318710"/>
    </source>
</evidence>
<comment type="subcellular location">
    <subcellularLocation>
        <location evidence="1 11">Cell outer membrane</location>
        <topology evidence="1 11">Multi-pass membrane protein</topology>
    </subcellularLocation>
</comment>
<dbReference type="InterPro" id="IPR000531">
    <property type="entry name" value="Beta-barrel_TonB"/>
</dbReference>
<dbReference type="InterPro" id="IPR012910">
    <property type="entry name" value="Plug_dom"/>
</dbReference>
<dbReference type="Proteomes" id="UP000318710">
    <property type="component" value="Unassembled WGS sequence"/>
</dbReference>
<keyword evidence="3 11" id="KW-1134">Transmembrane beta strand</keyword>
<evidence type="ECO:0000256" key="7">
    <source>
        <dbReference type="ARBA" id="ARBA00023065"/>
    </source>
</evidence>
<dbReference type="PROSITE" id="PS52016">
    <property type="entry name" value="TONB_DEPENDENT_REC_3"/>
    <property type="match status" value="1"/>
</dbReference>
<evidence type="ECO:0000256" key="10">
    <source>
        <dbReference type="ARBA" id="ARBA00023237"/>
    </source>
</evidence>
<dbReference type="PANTHER" id="PTHR32552">
    <property type="entry name" value="FERRICHROME IRON RECEPTOR-RELATED"/>
    <property type="match status" value="1"/>
</dbReference>
<organism evidence="15 16">
    <name type="scientific">SAR86 cluster bacterium</name>
    <dbReference type="NCBI Taxonomy" id="2030880"/>
    <lineage>
        <taxon>Bacteria</taxon>
        <taxon>Pseudomonadati</taxon>
        <taxon>Pseudomonadota</taxon>
        <taxon>Gammaproteobacteria</taxon>
        <taxon>SAR86 cluster</taxon>
    </lineage>
</organism>
<dbReference type="Gene3D" id="2.170.130.10">
    <property type="entry name" value="TonB-dependent receptor, plug domain"/>
    <property type="match status" value="1"/>
</dbReference>
<gene>
    <name evidence="15" type="ORF">EVA93_02545</name>
</gene>
<feature type="domain" description="TonB-dependent receptor plug" evidence="14">
    <location>
        <begin position="54"/>
        <end position="159"/>
    </location>
</feature>
<dbReference type="Gene3D" id="2.40.170.20">
    <property type="entry name" value="TonB-dependent receptor, beta-barrel domain"/>
    <property type="match status" value="1"/>
</dbReference>
<feature type="domain" description="TonB-dependent receptor-like beta-barrel" evidence="13">
    <location>
        <begin position="401"/>
        <end position="908"/>
    </location>
</feature>
<evidence type="ECO:0000313" key="15">
    <source>
        <dbReference type="EMBL" id="RZO27733.1"/>
    </source>
</evidence>
<evidence type="ECO:0000256" key="11">
    <source>
        <dbReference type="PROSITE-ProRule" id="PRU01360"/>
    </source>
</evidence>
<evidence type="ECO:0000256" key="12">
    <source>
        <dbReference type="RuleBase" id="RU003357"/>
    </source>
</evidence>
<dbReference type="EMBL" id="SHBF01000011">
    <property type="protein sequence ID" value="RZO27733.1"/>
    <property type="molecule type" value="Genomic_DNA"/>
</dbReference>
<evidence type="ECO:0000256" key="1">
    <source>
        <dbReference type="ARBA" id="ARBA00004571"/>
    </source>
</evidence>
<keyword evidence="8 12" id="KW-0798">TonB box</keyword>
<evidence type="ECO:0000256" key="3">
    <source>
        <dbReference type="ARBA" id="ARBA00022452"/>
    </source>
</evidence>
<dbReference type="GO" id="GO:0006826">
    <property type="term" value="P:iron ion transport"/>
    <property type="evidence" value="ECO:0007669"/>
    <property type="project" value="UniProtKB-KW"/>
</dbReference>
<evidence type="ECO:0000256" key="9">
    <source>
        <dbReference type="ARBA" id="ARBA00023136"/>
    </source>
</evidence>
<keyword evidence="10 11" id="KW-0998">Cell outer membrane</keyword>